<dbReference type="Gene3D" id="3.30.70.930">
    <property type="match status" value="1"/>
</dbReference>
<dbReference type="SUPFAM" id="SSF89957">
    <property type="entry name" value="MTH1187/YkoF-like"/>
    <property type="match status" value="1"/>
</dbReference>
<dbReference type="InterPro" id="IPR003779">
    <property type="entry name" value="CMD-like"/>
</dbReference>
<dbReference type="EMBL" id="JASCXX010000071">
    <property type="protein sequence ID" value="MDI6451866.1"/>
    <property type="molecule type" value="Genomic_DNA"/>
</dbReference>
<gene>
    <name evidence="2" type="ORF">QJ522_22600</name>
</gene>
<organism evidence="2 3">
    <name type="scientific">Anaerobaca lacustris</name>
    <dbReference type="NCBI Taxonomy" id="3044600"/>
    <lineage>
        <taxon>Bacteria</taxon>
        <taxon>Pseudomonadati</taxon>
        <taxon>Planctomycetota</taxon>
        <taxon>Phycisphaerae</taxon>
        <taxon>Sedimentisphaerales</taxon>
        <taxon>Anaerobacaceae</taxon>
        <taxon>Anaerobaca</taxon>
    </lineage>
</organism>
<dbReference type="AlphaFoldDB" id="A0AAW6U1J3"/>
<keyword evidence="3" id="KW-1185">Reference proteome</keyword>
<name>A0AAW6U1J3_9BACT</name>
<dbReference type="Gene3D" id="1.20.1290.10">
    <property type="entry name" value="AhpD-like"/>
    <property type="match status" value="1"/>
</dbReference>
<dbReference type="SUPFAM" id="SSF69118">
    <property type="entry name" value="AhpD-like"/>
    <property type="match status" value="1"/>
</dbReference>
<comment type="caution">
    <text evidence="2">The sequence shown here is derived from an EMBL/GenBank/DDBJ whole genome shotgun (WGS) entry which is preliminary data.</text>
</comment>
<protein>
    <submittedName>
        <fullName evidence="2">Carboxymuconolactone decarboxylase family protein</fullName>
    </submittedName>
</protein>
<dbReference type="RefSeq" id="WP_349247274.1">
    <property type="nucleotide sequence ID" value="NZ_JASCXX010000071.1"/>
</dbReference>
<dbReference type="GO" id="GO:0051920">
    <property type="term" value="F:peroxiredoxin activity"/>
    <property type="evidence" value="ECO:0007669"/>
    <property type="project" value="InterPro"/>
</dbReference>
<accession>A0AAW6U1J3</accession>
<evidence type="ECO:0000313" key="3">
    <source>
        <dbReference type="Proteomes" id="UP001431776"/>
    </source>
</evidence>
<proteinExistence type="predicted"/>
<dbReference type="Pfam" id="PF02627">
    <property type="entry name" value="CMD"/>
    <property type="match status" value="1"/>
</dbReference>
<evidence type="ECO:0000259" key="1">
    <source>
        <dbReference type="Pfam" id="PF02627"/>
    </source>
</evidence>
<dbReference type="InterPro" id="IPR029032">
    <property type="entry name" value="AhpD-like"/>
</dbReference>
<reference evidence="2" key="1">
    <citation type="submission" date="2023-05" db="EMBL/GenBank/DDBJ databases">
        <title>Anaerotaeda fermentans gen. nov., sp. nov., a novel anaerobic planctomycete of the new family within the order Sedimentisphaerales isolated from Taman Peninsula, Russia.</title>
        <authorList>
            <person name="Khomyakova M.A."/>
            <person name="Merkel A.Y."/>
            <person name="Slobodkin A.I."/>
        </authorList>
    </citation>
    <scope>NUCLEOTIDE SEQUENCE</scope>
    <source>
        <strain evidence="2">M17dextr</strain>
    </source>
</reference>
<feature type="domain" description="Carboxymuconolactone decarboxylase-like" evidence="1">
    <location>
        <begin position="110"/>
        <end position="170"/>
    </location>
</feature>
<evidence type="ECO:0000313" key="2">
    <source>
        <dbReference type="EMBL" id="MDI6451866.1"/>
    </source>
</evidence>
<sequence length="191" mass="20370">MKVRAEVSIYPLREQHLSRSVARFHHIMDSYGLAVKTRAMSMEIAGDSGKLFRGLCDAFEQFAKEHDITLVCKVSNAYVGSVAHGEADEILDEIHKVVYGGKGASGLDVPSALSADSRNLIALAAAIARQREASVIEACVQQSLASGATRESVMQVIAQATQMAELPAAPYEAAARRGLEAFGARDGEPPA</sequence>
<dbReference type="InterPro" id="IPR029756">
    <property type="entry name" value="MTH1187/YkoF-like"/>
</dbReference>
<dbReference type="Proteomes" id="UP001431776">
    <property type="component" value="Unassembled WGS sequence"/>
</dbReference>